<evidence type="ECO:0000313" key="2">
    <source>
        <dbReference type="Proteomes" id="UP000642829"/>
    </source>
</evidence>
<reference evidence="1" key="1">
    <citation type="journal article" date="2014" name="Int. J. Syst. Evol. Microbiol.">
        <title>Complete genome sequence of Corynebacterium casei LMG S-19264T (=DSM 44701T), isolated from a smear-ripened cheese.</title>
        <authorList>
            <consortium name="US DOE Joint Genome Institute (JGI-PGF)"/>
            <person name="Walter F."/>
            <person name="Albersmeier A."/>
            <person name="Kalinowski J."/>
            <person name="Ruckert C."/>
        </authorList>
    </citation>
    <scope>NUCLEOTIDE SEQUENCE</scope>
    <source>
        <strain evidence="1">KCTC 12870</strain>
    </source>
</reference>
<dbReference type="AlphaFoldDB" id="A0A8J3DL02"/>
<comment type="caution">
    <text evidence="1">The sequence shown here is derived from an EMBL/GenBank/DDBJ whole genome shotgun (WGS) entry which is preliminary data.</text>
</comment>
<gene>
    <name evidence="1" type="ORF">GCM10007047_32430</name>
</gene>
<name>A0A8J3DL02_9BACT</name>
<sequence>MAENTTKPDNNNLLADDGLILKGLVVAVKVEDKSWEGKNYKRLEATITNGKSTWFYRFSDTAGPIPEIHPFRRILIIVQSANSEKGNTVVKGEVLSHG</sequence>
<reference evidence="1" key="2">
    <citation type="submission" date="2020-09" db="EMBL/GenBank/DDBJ databases">
        <authorList>
            <person name="Sun Q."/>
            <person name="Kim S."/>
        </authorList>
    </citation>
    <scope>NUCLEOTIDE SEQUENCE</scope>
    <source>
        <strain evidence="1">KCTC 12870</strain>
    </source>
</reference>
<dbReference type="Proteomes" id="UP000642829">
    <property type="component" value="Unassembled WGS sequence"/>
</dbReference>
<keyword evidence="2" id="KW-1185">Reference proteome</keyword>
<organism evidence="1 2">
    <name type="scientific">Cerasicoccus arenae</name>
    <dbReference type="NCBI Taxonomy" id="424488"/>
    <lineage>
        <taxon>Bacteria</taxon>
        <taxon>Pseudomonadati</taxon>
        <taxon>Verrucomicrobiota</taxon>
        <taxon>Opitutia</taxon>
        <taxon>Puniceicoccales</taxon>
        <taxon>Cerasicoccaceae</taxon>
        <taxon>Cerasicoccus</taxon>
    </lineage>
</organism>
<dbReference type="EMBL" id="BMXG01000029">
    <property type="protein sequence ID" value="GHC12580.1"/>
    <property type="molecule type" value="Genomic_DNA"/>
</dbReference>
<dbReference type="RefSeq" id="WP_189517212.1">
    <property type="nucleotide sequence ID" value="NZ_BMXG01000029.1"/>
</dbReference>
<proteinExistence type="predicted"/>
<protein>
    <submittedName>
        <fullName evidence="1">Uncharacterized protein</fullName>
    </submittedName>
</protein>
<accession>A0A8J3DL02</accession>
<evidence type="ECO:0000313" key="1">
    <source>
        <dbReference type="EMBL" id="GHC12580.1"/>
    </source>
</evidence>